<dbReference type="InterPro" id="IPR050807">
    <property type="entry name" value="TransReg_Diox_bact_type"/>
</dbReference>
<dbReference type="InterPro" id="IPR010982">
    <property type="entry name" value="Lambda_DNA-bd_dom_sf"/>
</dbReference>
<feature type="domain" description="HTH cro/C1-type" evidence="2">
    <location>
        <begin position="37"/>
        <end position="91"/>
    </location>
</feature>
<accession>A0ABQ4GIC3</accession>
<dbReference type="CDD" id="cd00093">
    <property type="entry name" value="HTH_XRE"/>
    <property type="match status" value="1"/>
</dbReference>
<dbReference type="EMBL" id="BOOF01000007">
    <property type="protein sequence ID" value="GIH61175.1"/>
    <property type="molecule type" value="Genomic_DNA"/>
</dbReference>
<comment type="caution">
    <text evidence="3">The sequence shown here is derived from an EMBL/GenBank/DDBJ whole genome shotgun (WGS) entry which is preliminary data.</text>
</comment>
<keyword evidence="1" id="KW-0238">DNA-binding</keyword>
<dbReference type="SMART" id="SM00530">
    <property type="entry name" value="HTH_XRE"/>
    <property type="match status" value="1"/>
</dbReference>
<evidence type="ECO:0000259" key="2">
    <source>
        <dbReference type="PROSITE" id="PS50943"/>
    </source>
</evidence>
<organism evidence="3 4">
    <name type="scientific">Microbispora siamensis</name>
    <dbReference type="NCBI Taxonomy" id="564413"/>
    <lineage>
        <taxon>Bacteria</taxon>
        <taxon>Bacillati</taxon>
        <taxon>Actinomycetota</taxon>
        <taxon>Actinomycetes</taxon>
        <taxon>Streptosporangiales</taxon>
        <taxon>Streptosporangiaceae</taxon>
        <taxon>Microbispora</taxon>
    </lineage>
</organism>
<protein>
    <recommendedName>
        <fullName evidence="2">HTH cro/C1-type domain-containing protein</fullName>
    </recommendedName>
</protein>
<dbReference type="RefSeq" id="WP_204048056.1">
    <property type="nucleotide sequence ID" value="NZ_BOOF01000007.1"/>
</dbReference>
<proteinExistence type="predicted"/>
<sequence length="124" mass="13839">MTERRAWSDKRAEIMSRPGAGAAYEAARIRFELGEAVRRRREELGLTQAELAERAGLKQPAVARFEGGGTMPTIPMLERLAEALELRLSVQLEPLPKASRPSLLEVLRLGSVAEFRLRAHSECE</sequence>
<dbReference type="PANTHER" id="PTHR46797">
    <property type="entry name" value="HTH-TYPE TRANSCRIPTIONAL REGULATOR"/>
    <property type="match status" value="1"/>
</dbReference>
<name>A0ABQ4GIC3_9ACTN</name>
<evidence type="ECO:0000313" key="4">
    <source>
        <dbReference type="Proteomes" id="UP000660454"/>
    </source>
</evidence>
<keyword evidence="4" id="KW-1185">Reference proteome</keyword>
<reference evidence="3 4" key="1">
    <citation type="submission" date="2021-01" db="EMBL/GenBank/DDBJ databases">
        <title>Whole genome shotgun sequence of Microbispora siamensis NBRC 104113.</title>
        <authorList>
            <person name="Komaki H."/>
            <person name="Tamura T."/>
        </authorList>
    </citation>
    <scope>NUCLEOTIDE SEQUENCE [LARGE SCALE GENOMIC DNA]</scope>
    <source>
        <strain evidence="3 4">NBRC 104113</strain>
    </source>
</reference>
<dbReference type="Pfam" id="PF01381">
    <property type="entry name" value="HTH_3"/>
    <property type="match status" value="1"/>
</dbReference>
<dbReference type="PROSITE" id="PS50943">
    <property type="entry name" value="HTH_CROC1"/>
    <property type="match status" value="1"/>
</dbReference>
<dbReference type="Proteomes" id="UP000660454">
    <property type="component" value="Unassembled WGS sequence"/>
</dbReference>
<evidence type="ECO:0000313" key="3">
    <source>
        <dbReference type="EMBL" id="GIH61175.1"/>
    </source>
</evidence>
<gene>
    <name evidence="3" type="ORF">Msi02_19920</name>
</gene>
<evidence type="ECO:0000256" key="1">
    <source>
        <dbReference type="ARBA" id="ARBA00023125"/>
    </source>
</evidence>
<dbReference type="InterPro" id="IPR001387">
    <property type="entry name" value="Cro/C1-type_HTH"/>
</dbReference>
<dbReference type="Gene3D" id="1.10.260.40">
    <property type="entry name" value="lambda repressor-like DNA-binding domains"/>
    <property type="match status" value="1"/>
</dbReference>
<dbReference type="SUPFAM" id="SSF47413">
    <property type="entry name" value="lambda repressor-like DNA-binding domains"/>
    <property type="match status" value="1"/>
</dbReference>
<dbReference type="PANTHER" id="PTHR46797:SF1">
    <property type="entry name" value="METHYLPHOSPHONATE SYNTHASE"/>
    <property type="match status" value="1"/>
</dbReference>